<keyword evidence="2" id="KW-0282">Flagellum</keyword>
<dbReference type="Pfam" id="PF03646">
    <property type="entry name" value="FlaG"/>
    <property type="match status" value="1"/>
</dbReference>
<reference evidence="2 3" key="1">
    <citation type="submission" date="2018-08" db="EMBL/GenBank/DDBJ databases">
        <title>Horizontal acquisition of hydrogen conversion ability and other habitat adaptations in Hydrogenovibrio crunogenus strains.</title>
        <authorList>
            <person name="Gonnella G."/>
            <person name="Adam N."/>
            <person name="Perner M."/>
        </authorList>
    </citation>
    <scope>NUCLEOTIDE SEQUENCE [LARGE SCALE GENOMIC DNA]</scope>
    <source>
        <strain evidence="2 3">SP-41</strain>
    </source>
</reference>
<dbReference type="PANTHER" id="PTHR37166">
    <property type="entry name" value="PROTEIN FLAG"/>
    <property type="match status" value="1"/>
</dbReference>
<gene>
    <name evidence="2" type="ORF">GHNINEIG_01534</name>
</gene>
<name>A0A4P7P0N7_9GAMM</name>
<dbReference type="RefSeq" id="WP_135796094.1">
    <property type="nucleotide sequence ID" value="NZ_CP032096.1"/>
</dbReference>
<evidence type="ECO:0000313" key="2">
    <source>
        <dbReference type="EMBL" id="QBZ83479.1"/>
    </source>
</evidence>
<dbReference type="InterPro" id="IPR005186">
    <property type="entry name" value="FlaG"/>
</dbReference>
<proteinExistence type="predicted"/>
<organism evidence="2 3">
    <name type="scientific">Hydrogenovibrio crunogenus</name>
    <dbReference type="NCBI Taxonomy" id="39765"/>
    <lineage>
        <taxon>Bacteria</taxon>
        <taxon>Pseudomonadati</taxon>
        <taxon>Pseudomonadota</taxon>
        <taxon>Gammaproteobacteria</taxon>
        <taxon>Thiotrichales</taxon>
        <taxon>Piscirickettsiaceae</taxon>
        <taxon>Hydrogenovibrio</taxon>
    </lineage>
</organism>
<dbReference type="SUPFAM" id="SSF160214">
    <property type="entry name" value="FlaG-like"/>
    <property type="match status" value="1"/>
</dbReference>
<dbReference type="OrthoDB" id="5741693at2"/>
<sequence length="147" mass="16602">MADFNVMQPSNLALAEATNPKVLKKEALGTKLTESSKEMSSSQQERTIKKVQGAQDVKLSKEDLDGLIERVNKDLSGYDSYLKFERNEDLQQMVVFIKNSDTDEVLRQIPSQELLTVSKNIKNFLEMRQQLSEKIAPVLGLIADEKV</sequence>
<accession>A0A4P7P0N7</accession>
<keyword evidence="2" id="KW-0969">Cilium</keyword>
<evidence type="ECO:0000256" key="1">
    <source>
        <dbReference type="SAM" id="MobiDB-lite"/>
    </source>
</evidence>
<feature type="region of interest" description="Disordered" evidence="1">
    <location>
        <begin position="28"/>
        <end position="48"/>
    </location>
</feature>
<keyword evidence="2" id="KW-0966">Cell projection</keyword>
<evidence type="ECO:0000313" key="3">
    <source>
        <dbReference type="Proteomes" id="UP000296201"/>
    </source>
</evidence>
<dbReference type="Gene3D" id="3.30.160.170">
    <property type="entry name" value="FlaG-like"/>
    <property type="match status" value="1"/>
</dbReference>
<dbReference type="InterPro" id="IPR035924">
    <property type="entry name" value="FlaG-like_sf"/>
</dbReference>
<keyword evidence="3" id="KW-1185">Reference proteome</keyword>
<dbReference type="EMBL" id="CP032096">
    <property type="protein sequence ID" value="QBZ83479.1"/>
    <property type="molecule type" value="Genomic_DNA"/>
</dbReference>
<protein>
    <submittedName>
        <fullName evidence="2">Flagellar protein</fullName>
    </submittedName>
</protein>
<dbReference type="Proteomes" id="UP000296201">
    <property type="component" value="Chromosome"/>
</dbReference>
<dbReference type="AlphaFoldDB" id="A0A4P7P0N7"/>
<dbReference type="PANTHER" id="PTHR37166:SF1">
    <property type="entry name" value="PROTEIN FLAG"/>
    <property type="match status" value="1"/>
</dbReference>